<dbReference type="InterPro" id="IPR050361">
    <property type="entry name" value="MPP/UQCRC_Complex"/>
</dbReference>
<comment type="similarity">
    <text evidence="1">Belongs to the peptidase M16 family.</text>
</comment>
<dbReference type="GO" id="GO:0004222">
    <property type="term" value="F:metalloendopeptidase activity"/>
    <property type="evidence" value="ECO:0007669"/>
    <property type="project" value="InterPro"/>
</dbReference>
<sequence>MYQRSVLDNQLRVFTSSMPHTRSVSITLCVGAGSRYETPELAGVSHFIEHLPFKGTKSWPTAQAV</sequence>
<feature type="non-terminal residue" evidence="3">
    <location>
        <position position="65"/>
    </location>
</feature>
<dbReference type="GO" id="GO:0006508">
    <property type="term" value="P:proteolysis"/>
    <property type="evidence" value="ECO:0007669"/>
    <property type="project" value="InterPro"/>
</dbReference>
<dbReference type="GO" id="GO:0046872">
    <property type="term" value="F:metal ion binding"/>
    <property type="evidence" value="ECO:0007669"/>
    <property type="project" value="InterPro"/>
</dbReference>
<dbReference type="PROSITE" id="PS00143">
    <property type="entry name" value="INSULINASE"/>
    <property type="match status" value="1"/>
</dbReference>
<reference evidence="3" key="1">
    <citation type="submission" date="2018-05" db="EMBL/GenBank/DDBJ databases">
        <authorList>
            <person name="Lanie J.A."/>
            <person name="Ng W.-L."/>
            <person name="Kazmierczak K.M."/>
            <person name="Andrzejewski T.M."/>
            <person name="Davidsen T.M."/>
            <person name="Wayne K.J."/>
            <person name="Tettelin H."/>
            <person name="Glass J.I."/>
            <person name="Rusch D."/>
            <person name="Podicherti R."/>
            <person name="Tsui H.-C.T."/>
            <person name="Winkler M.E."/>
        </authorList>
    </citation>
    <scope>NUCLEOTIDE SEQUENCE</scope>
</reference>
<gene>
    <name evidence="3" type="ORF">METZ01_LOCUS227529</name>
</gene>
<name>A0A382GIU5_9ZZZZ</name>
<accession>A0A382GIU5</accession>
<protein>
    <recommendedName>
        <fullName evidence="2">Peptidase M16 N-terminal domain-containing protein</fullName>
    </recommendedName>
</protein>
<evidence type="ECO:0000256" key="1">
    <source>
        <dbReference type="ARBA" id="ARBA00007261"/>
    </source>
</evidence>
<feature type="domain" description="Peptidase M16 N-terminal" evidence="2">
    <location>
        <begin position="12"/>
        <end position="62"/>
    </location>
</feature>
<dbReference type="PANTHER" id="PTHR11851:SF49">
    <property type="entry name" value="MITOCHONDRIAL-PROCESSING PEPTIDASE SUBUNIT ALPHA"/>
    <property type="match status" value="1"/>
</dbReference>
<proteinExistence type="inferred from homology"/>
<dbReference type="InterPro" id="IPR011765">
    <property type="entry name" value="Pept_M16_N"/>
</dbReference>
<dbReference type="InterPro" id="IPR001431">
    <property type="entry name" value="Pept_M16_Zn_BS"/>
</dbReference>
<dbReference type="Pfam" id="PF00675">
    <property type="entry name" value="Peptidase_M16"/>
    <property type="match status" value="1"/>
</dbReference>
<dbReference type="InterPro" id="IPR011249">
    <property type="entry name" value="Metalloenz_LuxS/M16"/>
</dbReference>
<evidence type="ECO:0000259" key="2">
    <source>
        <dbReference type="Pfam" id="PF00675"/>
    </source>
</evidence>
<dbReference type="SUPFAM" id="SSF63411">
    <property type="entry name" value="LuxS/MPP-like metallohydrolase"/>
    <property type="match status" value="1"/>
</dbReference>
<dbReference type="PANTHER" id="PTHR11851">
    <property type="entry name" value="METALLOPROTEASE"/>
    <property type="match status" value="1"/>
</dbReference>
<evidence type="ECO:0000313" key="3">
    <source>
        <dbReference type="EMBL" id="SVB74675.1"/>
    </source>
</evidence>
<dbReference type="Gene3D" id="3.30.830.10">
    <property type="entry name" value="Metalloenzyme, LuxS/M16 peptidase-like"/>
    <property type="match status" value="1"/>
</dbReference>
<dbReference type="AlphaFoldDB" id="A0A382GIU5"/>
<dbReference type="EMBL" id="UINC01055607">
    <property type="protein sequence ID" value="SVB74675.1"/>
    <property type="molecule type" value="Genomic_DNA"/>
</dbReference>
<organism evidence="3">
    <name type="scientific">marine metagenome</name>
    <dbReference type="NCBI Taxonomy" id="408172"/>
    <lineage>
        <taxon>unclassified sequences</taxon>
        <taxon>metagenomes</taxon>
        <taxon>ecological metagenomes</taxon>
    </lineage>
</organism>